<dbReference type="GO" id="GO:0005509">
    <property type="term" value="F:calcium ion binding"/>
    <property type="evidence" value="ECO:0007669"/>
    <property type="project" value="InterPro"/>
</dbReference>
<protein>
    <recommendedName>
        <fullName evidence="3">EF-hand domain-containing protein</fullName>
    </recommendedName>
</protein>
<proteinExistence type="predicted"/>
<feature type="compositionally biased region" description="Basic residues" evidence="2">
    <location>
        <begin position="134"/>
        <end position="154"/>
    </location>
</feature>
<dbReference type="SUPFAM" id="SSF47473">
    <property type="entry name" value="EF-hand"/>
    <property type="match status" value="1"/>
</dbReference>
<dbReference type="Gene3D" id="1.10.238.10">
    <property type="entry name" value="EF-hand"/>
    <property type="match status" value="1"/>
</dbReference>
<dbReference type="AlphaFoldDB" id="A0A9W7A508"/>
<feature type="domain" description="EF-hand" evidence="3">
    <location>
        <begin position="335"/>
        <end position="370"/>
    </location>
</feature>
<dbReference type="OrthoDB" id="205565at2759"/>
<evidence type="ECO:0000313" key="4">
    <source>
        <dbReference type="EMBL" id="GMH63390.1"/>
    </source>
</evidence>
<keyword evidence="1" id="KW-0106">Calcium</keyword>
<dbReference type="InterPro" id="IPR018247">
    <property type="entry name" value="EF_Hand_1_Ca_BS"/>
</dbReference>
<feature type="compositionally biased region" description="Low complexity" evidence="2">
    <location>
        <begin position="119"/>
        <end position="133"/>
    </location>
</feature>
<feature type="region of interest" description="Disordered" evidence="2">
    <location>
        <begin position="557"/>
        <end position="637"/>
    </location>
</feature>
<feature type="compositionally biased region" description="Basic and acidic residues" evidence="2">
    <location>
        <begin position="165"/>
        <end position="179"/>
    </location>
</feature>
<gene>
    <name evidence="4" type="ORF">TrRE_jg9435</name>
</gene>
<dbReference type="PROSITE" id="PS00018">
    <property type="entry name" value="EF_HAND_1"/>
    <property type="match status" value="2"/>
</dbReference>
<evidence type="ECO:0000256" key="2">
    <source>
        <dbReference type="SAM" id="MobiDB-lite"/>
    </source>
</evidence>
<evidence type="ECO:0000313" key="5">
    <source>
        <dbReference type="Proteomes" id="UP001165082"/>
    </source>
</evidence>
<feature type="domain" description="EF-hand" evidence="3">
    <location>
        <begin position="390"/>
        <end position="425"/>
    </location>
</feature>
<organism evidence="4 5">
    <name type="scientific">Triparma retinervis</name>
    <dbReference type="NCBI Taxonomy" id="2557542"/>
    <lineage>
        <taxon>Eukaryota</taxon>
        <taxon>Sar</taxon>
        <taxon>Stramenopiles</taxon>
        <taxon>Ochrophyta</taxon>
        <taxon>Bolidophyceae</taxon>
        <taxon>Parmales</taxon>
        <taxon>Triparmaceae</taxon>
        <taxon>Triparma</taxon>
    </lineage>
</organism>
<feature type="compositionally biased region" description="Polar residues" evidence="2">
    <location>
        <begin position="29"/>
        <end position="46"/>
    </location>
</feature>
<reference evidence="4" key="1">
    <citation type="submission" date="2022-07" db="EMBL/GenBank/DDBJ databases">
        <title>Genome analysis of Parmales, a sister group of diatoms, reveals the evolutionary specialization of diatoms from phago-mixotrophs to photoautotrophs.</title>
        <authorList>
            <person name="Ban H."/>
            <person name="Sato S."/>
            <person name="Yoshikawa S."/>
            <person name="Kazumasa Y."/>
            <person name="Nakamura Y."/>
            <person name="Ichinomiya M."/>
            <person name="Saitoh K."/>
            <person name="Sato N."/>
            <person name="Blanc-Mathieu R."/>
            <person name="Endo H."/>
            <person name="Kuwata A."/>
            <person name="Ogata H."/>
        </authorList>
    </citation>
    <scope>NUCLEOTIDE SEQUENCE</scope>
</reference>
<keyword evidence="5" id="KW-1185">Reference proteome</keyword>
<dbReference type="SMART" id="SM00054">
    <property type="entry name" value="EFh"/>
    <property type="match status" value="2"/>
</dbReference>
<evidence type="ECO:0000256" key="1">
    <source>
        <dbReference type="ARBA" id="ARBA00022837"/>
    </source>
</evidence>
<feature type="compositionally biased region" description="Low complexity" evidence="2">
    <location>
        <begin position="563"/>
        <end position="579"/>
    </location>
</feature>
<feature type="region of interest" description="Disordered" evidence="2">
    <location>
        <begin position="1"/>
        <end position="70"/>
    </location>
</feature>
<name>A0A9W7A508_9STRA</name>
<dbReference type="EMBL" id="BRXZ01002494">
    <property type="protein sequence ID" value="GMH63390.1"/>
    <property type="molecule type" value="Genomic_DNA"/>
</dbReference>
<accession>A0A9W7A508</accession>
<feature type="compositionally biased region" description="Basic residues" evidence="2">
    <location>
        <begin position="606"/>
        <end position="622"/>
    </location>
</feature>
<feature type="region of interest" description="Disordered" evidence="2">
    <location>
        <begin position="498"/>
        <end position="517"/>
    </location>
</feature>
<dbReference type="PROSITE" id="PS50222">
    <property type="entry name" value="EF_HAND_2"/>
    <property type="match status" value="2"/>
</dbReference>
<evidence type="ECO:0000259" key="3">
    <source>
        <dbReference type="PROSITE" id="PS50222"/>
    </source>
</evidence>
<feature type="compositionally biased region" description="Basic and acidic residues" evidence="2">
    <location>
        <begin position="59"/>
        <end position="70"/>
    </location>
</feature>
<dbReference type="InterPro" id="IPR002048">
    <property type="entry name" value="EF_hand_dom"/>
</dbReference>
<comment type="caution">
    <text evidence="4">The sequence shown here is derived from an EMBL/GenBank/DDBJ whole genome shotgun (WGS) entry which is preliminary data.</text>
</comment>
<feature type="compositionally biased region" description="Basic and acidic residues" evidence="2">
    <location>
        <begin position="230"/>
        <end position="240"/>
    </location>
</feature>
<feature type="region of interest" description="Disordered" evidence="2">
    <location>
        <begin position="115"/>
        <end position="274"/>
    </location>
</feature>
<dbReference type="Proteomes" id="UP001165082">
    <property type="component" value="Unassembled WGS sequence"/>
</dbReference>
<dbReference type="InterPro" id="IPR011992">
    <property type="entry name" value="EF-hand-dom_pair"/>
</dbReference>
<sequence length="888" mass="99439">MPGPFLTSLPSTPGNASSPHPSPSRSGRKSQSPKPTRRSTFQSHSNVELKKKKMNGKSKSRDEIREEEQMARLQRARMSINKMRLHHRLELEEPEFEKVSNVSFPFIKDREKLLNFGLSSPPSGSRTRSSRNSMHSRGHSNSRSGAKGRWKRGKTLVAVINHFGKASEREGTGEGEGRALRRSMRKSRTNMVGGGGGVKSGNIFSPVSTPKQKDGKGTKSVMAALGEVQQRNRDRNKNDADAEEQGSPTTPTTKDRKPNSPKIPLAKALSMVEGKRNSMSNIMAKKKLPKSKTLDSLELNKAPAILSPTQKQQQMKKRTEVLDDMMVELEEKAAMSNEEIMKIIEFMDFNNSGEVDEAEFTNAVRAAKRGQIKDEGISNLMARVDNELRIKQIRLKDLFKQLDSSGDGVLSRQELQYGLNMLCDVSWEQECERRKLRRIANHTRWKEKEEIRDKTKNWLLEAECLPKEFMEERDFFVRDIATPERFEKFLEVIVSGPQHTKAVSPRRSPRKARKTRADFVKDGQKEFAFDLESIDGEDMYEHLLKIVDDEMSIDSMLSGGGNNNNNNNNDDSSIGSLGDHSIGSSSVGTAGGNKSGQEDEPEPNKWTKRRRGSIGRRGRRRSIQGVKVGVPPEDPRSMDAESALAHAAEQVIKRGDDEEASVASVATMDSSKAHSTVGSLGGGSIASSIGGSIANQTQVTMTTMGSTMSAHSAAMLGQIRRSRGEKEQSDSEIESLVMLLGLNRRSVLSMKQRHFEERTFKNLYKARTSSLSNDYYLPRTVIDVMERENMMKDNTSGVVKRRKSVADIMRKAEEEEKMMQEWERHQRRLQGIDDDEDKDDESVVSMLPFDELSVGSGVTIETEEGLLYEGGEEEIAIPKEIQTKGREK</sequence>